<protein>
    <recommendedName>
        <fullName evidence="1">DUF5615 domain-containing protein</fullName>
    </recommendedName>
</protein>
<evidence type="ECO:0000313" key="3">
    <source>
        <dbReference type="Proteomes" id="UP000239415"/>
    </source>
</evidence>
<comment type="caution">
    <text evidence="2">The sequence shown here is derived from an EMBL/GenBank/DDBJ whole genome shotgun (WGS) entry which is preliminary data.</text>
</comment>
<dbReference type="AlphaFoldDB" id="A0A2T0JXZ2"/>
<accession>A0A2T0JXZ2</accession>
<dbReference type="InterPro" id="IPR041049">
    <property type="entry name" value="DUF5615"/>
</dbReference>
<dbReference type="RefSeq" id="WP_203737487.1">
    <property type="nucleotide sequence ID" value="NZ_BOMO01000127.1"/>
</dbReference>
<evidence type="ECO:0000259" key="1">
    <source>
        <dbReference type="Pfam" id="PF18480"/>
    </source>
</evidence>
<dbReference type="Pfam" id="PF18480">
    <property type="entry name" value="DUF5615"/>
    <property type="match status" value="1"/>
</dbReference>
<dbReference type="EMBL" id="PVMZ01000025">
    <property type="protein sequence ID" value="PRX13344.1"/>
    <property type="molecule type" value="Genomic_DNA"/>
</dbReference>
<keyword evidence="3" id="KW-1185">Reference proteome</keyword>
<name>A0A2T0JXZ2_9ACTN</name>
<reference evidence="2 3" key="1">
    <citation type="submission" date="2018-03" db="EMBL/GenBank/DDBJ databases">
        <title>Genomic Encyclopedia of Archaeal and Bacterial Type Strains, Phase II (KMG-II): from individual species to whole genera.</title>
        <authorList>
            <person name="Goeker M."/>
        </authorList>
    </citation>
    <scope>NUCLEOTIDE SEQUENCE [LARGE SCALE GENOMIC DNA]</scope>
    <source>
        <strain evidence="2 3">DSM 43146</strain>
    </source>
</reference>
<evidence type="ECO:0000313" key="2">
    <source>
        <dbReference type="EMBL" id="PRX13344.1"/>
    </source>
</evidence>
<dbReference type="Proteomes" id="UP000239415">
    <property type="component" value="Unassembled WGS sequence"/>
</dbReference>
<feature type="domain" description="DUF5615" evidence="1">
    <location>
        <begin position="4"/>
        <end position="88"/>
    </location>
</feature>
<proteinExistence type="predicted"/>
<sequence length="118" mass="12911">MTGLLLGEMYPPSLAQQLRDAGHDAVAVLDIEVGLASKTDEDVLAWAARNNRCVVTENVADFLRLAHQGAGHAGLILVTRRRFPRTRSGLHRLGKALTDFLSTETPPGRDQILWLPDS</sequence>
<gene>
    <name evidence="2" type="ORF">CLV67_12556</name>
</gene>
<organism evidence="2 3">
    <name type="scientific">Actinoplanes italicus</name>
    <dbReference type="NCBI Taxonomy" id="113567"/>
    <lineage>
        <taxon>Bacteria</taxon>
        <taxon>Bacillati</taxon>
        <taxon>Actinomycetota</taxon>
        <taxon>Actinomycetes</taxon>
        <taxon>Micromonosporales</taxon>
        <taxon>Micromonosporaceae</taxon>
        <taxon>Actinoplanes</taxon>
    </lineage>
</organism>